<dbReference type="PANTHER" id="PTHR47074:SF73">
    <property type="entry name" value="OS04G0448401 PROTEIN"/>
    <property type="match status" value="1"/>
</dbReference>
<name>A0A078MD46_9BACL</name>
<dbReference type="InterPro" id="IPR036397">
    <property type="entry name" value="RNaseH_sf"/>
</dbReference>
<dbReference type="AlphaFoldDB" id="A0A078MD46"/>
<dbReference type="GO" id="GO:0004523">
    <property type="term" value="F:RNA-DNA hybrid ribonuclease activity"/>
    <property type="evidence" value="ECO:0007669"/>
    <property type="project" value="InterPro"/>
</dbReference>
<dbReference type="Pfam" id="PF13456">
    <property type="entry name" value="RVT_3"/>
    <property type="match status" value="1"/>
</dbReference>
<proteinExistence type="predicted"/>
<dbReference type="EMBL" id="LN483077">
    <property type="protein sequence ID" value="CEA05318.1"/>
    <property type="molecule type" value="Genomic_DNA"/>
</dbReference>
<organism evidence="2">
    <name type="scientific">Metalysinibacillus saudimassiliensis</name>
    <dbReference type="NCBI Taxonomy" id="1461583"/>
    <lineage>
        <taxon>Bacteria</taxon>
        <taxon>Bacillati</taxon>
        <taxon>Bacillota</taxon>
        <taxon>Bacilli</taxon>
        <taxon>Bacillales</taxon>
        <taxon>Caryophanaceae</taxon>
        <taxon>Metalysinibacillus</taxon>
    </lineage>
</organism>
<protein>
    <submittedName>
        <fullName evidence="2">14.7 kDa ribonuclease H-like protein</fullName>
    </submittedName>
</protein>
<dbReference type="InterPro" id="IPR052929">
    <property type="entry name" value="RNase_H-like_EbsB-rel"/>
</dbReference>
<evidence type="ECO:0000313" key="2">
    <source>
        <dbReference type="EMBL" id="CEA05318.1"/>
    </source>
</evidence>
<dbReference type="Gene3D" id="3.30.420.10">
    <property type="entry name" value="Ribonuclease H-like superfamily/Ribonuclease H"/>
    <property type="match status" value="1"/>
</dbReference>
<evidence type="ECO:0000259" key="1">
    <source>
        <dbReference type="PROSITE" id="PS50879"/>
    </source>
</evidence>
<dbReference type="HOGENOM" id="CLU_095977_2_1_9"/>
<gene>
    <name evidence="2" type="primary">rnhA_2</name>
    <name evidence="2" type="ORF">BN1050_02400</name>
</gene>
<sequence length="130" mass="14116">MIELFTDGASAGNPGVSGIGIFIRGEGHLKQLSEPIAPTNNHIAEFSALVRGLQEVQQLGASFVAAKSDAKIVVDAINKNYVKNPAYKPFLQQAMTIIATFDVFYIDWIPDSQNKAADSLARRAIQAQKR</sequence>
<reference evidence="2" key="1">
    <citation type="submission" date="2014-07" db="EMBL/GenBank/DDBJ databases">
        <authorList>
            <person name="Urmite Genomes Urmite Genomes"/>
        </authorList>
    </citation>
    <scope>NUCLEOTIDE SEQUENCE</scope>
    <source>
        <strain evidence="2">13S34_air</strain>
    </source>
</reference>
<dbReference type="InterPro" id="IPR012337">
    <property type="entry name" value="RNaseH-like_sf"/>
</dbReference>
<dbReference type="SUPFAM" id="SSF53098">
    <property type="entry name" value="Ribonuclease H-like"/>
    <property type="match status" value="1"/>
</dbReference>
<feature type="domain" description="RNase H type-1" evidence="1">
    <location>
        <begin position="1"/>
        <end position="126"/>
    </location>
</feature>
<accession>A0A078MD46</accession>
<dbReference type="PROSITE" id="PS50879">
    <property type="entry name" value="RNASE_H_1"/>
    <property type="match status" value="1"/>
</dbReference>
<dbReference type="PATRIC" id="fig|1461583.4.peg.2317"/>
<dbReference type="GO" id="GO:0003676">
    <property type="term" value="F:nucleic acid binding"/>
    <property type="evidence" value="ECO:0007669"/>
    <property type="project" value="InterPro"/>
</dbReference>
<dbReference type="PANTHER" id="PTHR47074">
    <property type="entry name" value="BNAC02G40300D PROTEIN"/>
    <property type="match status" value="1"/>
</dbReference>
<dbReference type="CDD" id="cd09279">
    <property type="entry name" value="RNase_HI_like"/>
    <property type="match status" value="1"/>
</dbReference>
<dbReference type="InterPro" id="IPR002156">
    <property type="entry name" value="RNaseH_domain"/>
</dbReference>